<proteinExistence type="predicted"/>
<protein>
    <submittedName>
        <fullName evidence="1">Uncharacterized protein</fullName>
    </submittedName>
</protein>
<dbReference type="Proteomes" id="UP000747399">
    <property type="component" value="Unassembled WGS sequence"/>
</dbReference>
<accession>A0A8J4B2Q6</accession>
<reference evidence="1" key="1">
    <citation type="journal article" date="2021" name="Proc. Natl. Acad. Sci. U.S.A.">
        <title>Three genomes in the algal genus Volvox reveal the fate of a haploid sex-determining region after a transition to homothallism.</title>
        <authorList>
            <person name="Yamamoto K."/>
            <person name="Hamaji T."/>
            <person name="Kawai-Toyooka H."/>
            <person name="Matsuzaki R."/>
            <person name="Takahashi F."/>
            <person name="Nishimura Y."/>
            <person name="Kawachi M."/>
            <person name="Noguchi H."/>
            <person name="Minakuchi Y."/>
            <person name="Umen J.G."/>
            <person name="Toyoda A."/>
            <person name="Nozaki H."/>
        </authorList>
    </citation>
    <scope>NUCLEOTIDE SEQUENCE</scope>
    <source>
        <strain evidence="1">NIES-3780</strain>
    </source>
</reference>
<dbReference type="EMBL" id="BNCO01000014">
    <property type="protein sequence ID" value="GIL52920.1"/>
    <property type="molecule type" value="Genomic_DNA"/>
</dbReference>
<dbReference type="AlphaFoldDB" id="A0A8J4B2Q6"/>
<gene>
    <name evidence="1" type="ORF">Vafri_8664</name>
</gene>
<organism evidence="1 2">
    <name type="scientific">Volvox africanus</name>
    <dbReference type="NCBI Taxonomy" id="51714"/>
    <lineage>
        <taxon>Eukaryota</taxon>
        <taxon>Viridiplantae</taxon>
        <taxon>Chlorophyta</taxon>
        <taxon>core chlorophytes</taxon>
        <taxon>Chlorophyceae</taxon>
        <taxon>CS clade</taxon>
        <taxon>Chlamydomonadales</taxon>
        <taxon>Volvocaceae</taxon>
        <taxon>Volvox</taxon>
    </lineage>
</organism>
<keyword evidence="2" id="KW-1185">Reference proteome</keyword>
<feature type="non-terminal residue" evidence="1">
    <location>
        <position position="1"/>
    </location>
</feature>
<sequence>HIMAQILSDVVPDSGGLTCCDVLRAVPFVWSLLGKQSSLCLRSVSKETRSLHDAACLSLHVHLCRAMSFQKAQLVGRSAILDALVGIRRRGCQPIKVTINADCEATLCAVLQEVAYNATRVAIYGSARLSDLLGATLDSFVPQLQHLVLELSEASAAKGADQVLAAIGNRLRVLELRIGLHGSLPACSLEDCTALEELRLALEMHALAPLGPLRMRGDNAPPAVDAIASLGTHLRSLELVGSSLPRLLDPPHRLAGLSELTALTRLRVDMPPGFLAPQPAEVEAAAVDGFTPDASSSPMAATGAQHAAELRWRAVPLAASLNSLVEVHLGRSYELTVYDMRVLARALQLTVLACRNIVLPPTPAHDGGSDVFGDPGPVQTPLPPPPVVPFPPQLRELQVRCFLRLRRSPSSSFLTIGTRSR</sequence>
<feature type="non-terminal residue" evidence="1">
    <location>
        <position position="421"/>
    </location>
</feature>
<evidence type="ECO:0000313" key="1">
    <source>
        <dbReference type="EMBL" id="GIL52920.1"/>
    </source>
</evidence>
<evidence type="ECO:0000313" key="2">
    <source>
        <dbReference type="Proteomes" id="UP000747399"/>
    </source>
</evidence>
<comment type="caution">
    <text evidence="1">The sequence shown here is derived from an EMBL/GenBank/DDBJ whole genome shotgun (WGS) entry which is preliminary data.</text>
</comment>
<name>A0A8J4B2Q6_9CHLO</name>